<proteinExistence type="predicted"/>
<organism evidence="1 2">
    <name type="scientific">Candidatus Beckwithbacteria bacterium CG23_combo_of_CG06-09_8_20_14_all_34_8</name>
    <dbReference type="NCBI Taxonomy" id="1974497"/>
    <lineage>
        <taxon>Bacteria</taxon>
        <taxon>Candidatus Beckwithiibacteriota</taxon>
    </lineage>
</organism>
<dbReference type="Proteomes" id="UP000229459">
    <property type="component" value="Unassembled WGS sequence"/>
</dbReference>
<protein>
    <submittedName>
        <fullName evidence="1">Uncharacterized protein</fullName>
    </submittedName>
</protein>
<comment type="caution">
    <text evidence="1">The sequence shown here is derived from an EMBL/GenBank/DDBJ whole genome shotgun (WGS) entry which is preliminary data.</text>
</comment>
<gene>
    <name evidence="1" type="ORF">COX08_02670</name>
</gene>
<dbReference type="AlphaFoldDB" id="A0A2H0B868"/>
<evidence type="ECO:0000313" key="2">
    <source>
        <dbReference type="Proteomes" id="UP000229459"/>
    </source>
</evidence>
<dbReference type="EMBL" id="PCSR01000063">
    <property type="protein sequence ID" value="PIP53128.1"/>
    <property type="molecule type" value="Genomic_DNA"/>
</dbReference>
<accession>A0A2H0B868</accession>
<name>A0A2H0B868_9BACT</name>
<evidence type="ECO:0000313" key="1">
    <source>
        <dbReference type="EMBL" id="PIP53128.1"/>
    </source>
</evidence>
<sequence>MRRVEDILHRRIDNLPIGYIEIKLLREDLTIEEQDIVVQAIDRLIELKLTQDPSYQDSLVQTERLLDPYLDVSMLYQNGMAERILGLTTQSREPNEVFDLQLTDGTSLAQYILDLLATSSSEALLKPLATRDYKYSDTDGELVVIQMLGKVNDNRPPYTVDLVVLDTTEQHLASQREQKIEISKGIAAFMRIMEHHMRNMLGPITTYGSILEDIDIKDLKLVKKYGGIIAERTWSIVNLLNLLDLYSGPEISRDSRASIRDVIAYQPDAIVKFIYQDQDPDIFDYTEGCKESVTMITCQRCDTGQYEIIGNKKLITEIFSLIRGYAQEKTTGSADLSQMEVVVDHSLSHDGVPYINLEMIFLGLKISETDLEDPFSIYRPGLNEGGQHHLNLIVADAIVVRRHRGMIDVKNTVKGLTFSINLPAAVKPL</sequence>
<reference evidence="1 2" key="1">
    <citation type="submission" date="2017-09" db="EMBL/GenBank/DDBJ databases">
        <title>Depth-based differentiation of microbial function through sediment-hosted aquifers and enrichment of novel symbionts in the deep terrestrial subsurface.</title>
        <authorList>
            <person name="Probst A.J."/>
            <person name="Ladd B."/>
            <person name="Jarett J.K."/>
            <person name="Geller-Mcgrath D.E."/>
            <person name="Sieber C.M."/>
            <person name="Emerson J.B."/>
            <person name="Anantharaman K."/>
            <person name="Thomas B.C."/>
            <person name="Malmstrom R."/>
            <person name="Stieglmeier M."/>
            <person name="Klingl A."/>
            <person name="Woyke T."/>
            <person name="Ryan C.M."/>
            <person name="Banfield J.F."/>
        </authorList>
    </citation>
    <scope>NUCLEOTIDE SEQUENCE [LARGE SCALE GENOMIC DNA]</scope>
    <source>
        <strain evidence="1">CG23_combo_of_CG06-09_8_20_14_all_34_8</strain>
    </source>
</reference>